<gene>
    <name evidence="3" type="ORF">DFR68_12055</name>
</gene>
<evidence type="ECO:0000313" key="3">
    <source>
        <dbReference type="EMBL" id="RDI43588.1"/>
    </source>
</evidence>
<dbReference type="InterPro" id="IPR058488">
    <property type="entry name" value="DUF8175"/>
</dbReference>
<dbReference type="OrthoDB" id="4537937at2"/>
<accession>A0A370GIF4</accession>
<protein>
    <recommendedName>
        <fullName evidence="2">DUF8175 domain-containing protein</fullName>
    </recommendedName>
</protein>
<feature type="domain" description="DUF8175" evidence="2">
    <location>
        <begin position="67"/>
        <end position="256"/>
    </location>
</feature>
<dbReference type="AlphaFoldDB" id="A0A370GIF4"/>
<evidence type="ECO:0000259" key="2">
    <source>
        <dbReference type="Pfam" id="PF26526"/>
    </source>
</evidence>
<dbReference type="Pfam" id="PF26526">
    <property type="entry name" value="DUF8175"/>
    <property type="match status" value="1"/>
</dbReference>
<dbReference type="Proteomes" id="UP000255355">
    <property type="component" value="Unassembled WGS sequence"/>
</dbReference>
<name>A0A370GIF4_9NOCA</name>
<proteinExistence type="predicted"/>
<keyword evidence="4" id="KW-1185">Reference proteome</keyword>
<reference evidence="3 4" key="1">
    <citation type="submission" date="2018-07" db="EMBL/GenBank/DDBJ databases">
        <title>Genomic Encyclopedia of Type Strains, Phase IV (KMG-IV): sequencing the most valuable type-strain genomes for metagenomic binning, comparative biology and taxonomic classification.</title>
        <authorList>
            <person name="Goeker M."/>
        </authorList>
    </citation>
    <scope>NUCLEOTIDE SEQUENCE [LARGE SCALE GENOMIC DNA]</scope>
    <source>
        <strain evidence="3 4">DSM 44952</strain>
    </source>
</reference>
<dbReference type="EMBL" id="QQAZ01000020">
    <property type="protein sequence ID" value="RDI43588.1"/>
    <property type="molecule type" value="Genomic_DNA"/>
</dbReference>
<sequence>MTSRRLLLILALGVSAVIIAVLVLTLTPPADKTTAPTPATTATVAAPAPVTPYRAPTVDLFGNRLDIPPDPAGQALPQDSATRPDPGRADYLTAAPAGLQWQSGWGGAALPVSRSDGPEHVRDGIASGFANTPQGAALAACDAIARAVVAPDGIWQAVVRERYLGGGQTLLDRFARSRHTTPDAGRYVTVPDGIRVLPGYRPDFAVVQIAVRADDGWAYSTWPMAYSDGDWRVRVPDDVGALWQPGTRVPALSGFGQWKESK</sequence>
<dbReference type="RefSeq" id="WP_068027363.1">
    <property type="nucleotide sequence ID" value="NZ_QQAZ01000020.1"/>
</dbReference>
<evidence type="ECO:0000256" key="1">
    <source>
        <dbReference type="SAM" id="MobiDB-lite"/>
    </source>
</evidence>
<comment type="caution">
    <text evidence="3">The sequence shown here is derived from an EMBL/GenBank/DDBJ whole genome shotgun (WGS) entry which is preliminary data.</text>
</comment>
<feature type="region of interest" description="Disordered" evidence="1">
    <location>
        <begin position="64"/>
        <end position="91"/>
    </location>
</feature>
<evidence type="ECO:0000313" key="4">
    <source>
        <dbReference type="Proteomes" id="UP000255355"/>
    </source>
</evidence>
<dbReference type="STRING" id="1210089.GCA_001613165_06080"/>
<organism evidence="3 4">
    <name type="scientific">Nocardia mexicana</name>
    <dbReference type="NCBI Taxonomy" id="279262"/>
    <lineage>
        <taxon>Bacteria</taxon>
        <taxon>Bacillati</taxon>
        <taxon>Actinomycetota</taxon>
        <taxon>Actinomycetes</taxon>
        <taxon>Mycobacteriales</taxon>
        <taxon>Nocardiaceae</taxon>
        <taxon>Nocardia</taxon>
    </lineage>
</organism>